<dbReference type="EMBL" id="AJLR01000159">
    <property type="protein sequence ID" value="EKN62428.1"/>
    <property type="molecule type" value="Genomic_DNA"/>
</dbReference>
<protein>
    <recommendedName>
        <fullName evidence="3">Putative 2-succinyl-6-hydroxy-2,4-cyclohexadiene-1-carboxylate synthase</fullName>
        <shortName evidence="3">SHCHC synthase</shortName>
        <ecNumber evidence="3">4.2.99.20</ecNumber>
    </recommendedName>
</protein>
<dbReference type="InterPro" id="IPR000073">
    <property type="entry name" value="AB_hydrolase_1"/>
</dbReference>
<dbReference type="SUPFAM" id="SSF53474">
    <property type="entry name" value="alpha/beta-Hydrolases"/>
    <property type="match status" value="1"/>
</dbReference>
<evidence type="ECO:0000259" key="4">
    <source>
        <dbReference type="Pfam" id="PF00561"/>
    </source>
</evidence>
<gene>
    <name evidence="3" type="primary">menH</name>
    <name evidence="5" type="ORF">BAZO_21108</name>
</gene>
<dbReference type="Pfam" id="PF00561">
    <property type="entry name" value="Abhydrolase_1"/>
    <property type="match status" value="1"/>
</dbReference>
<comment type="function">
    <text evidence="3">Catalyzes a proton abstraction reaction that results in 2,5-elimination of pyruvate from 2-succinyl-5-enolpyruvyl-6-hydroxy-3-cyclohexene-1-carboxylate (SEPHCHC) and the formation of 2-succinyl-6-hydroxy-2,4-cyclohexadiene-1-carboxylate (SHCHC).</text>
</comment>
<keyword evidence="2 3" id="KW-0456">Lyase</keyword>
<evidence type="ECO:0000256" key="3">
    <source>
        <dbReference type="HAMAP-Rule" id="MF_01660"/>
    </source>
</evidence>
<dbReference type="InterPro" id="IPR029058">
    <property type="entry name" value="AB_hydrolase_fold"/>
</dbReference>
<organism evidence="5 6">
    <name type="scientific">Schinkia azotoformans LMG 9581</name>
    <dbReference type="NCBI Taxonomy" id="1131731"/>
    <lineage>
        <taxon>Bacteria</taxon>
        <taxon>Bacillati</taxon>
        <taxon>Bacillota</taxon>
        <taxon>Bacilli</taxon>
        <taxon>Bacillales</taxon>
        <taxon>Bacillaceae</taxon>
        <taxon>Calidifontibacillus/Schinkia group</taxon>
        <taxon>Schinkia</taxon>
    </lineage>
</organism>
<dbReference type="EC" id="4.2.99.20" evidence="3"/>
<dbReference type="STRING" id="1131731.BAZO_21108"/>
<dbReference type="PANTHER" id="PTHR42916:SF1">
    <property type="entry name" value="PROTEIN PHYLLO, CHLOROPLASTIC"/>
    <property type="match status" value="1"/>
</dbReference>
<comment type="catalytic activity">
    <reaction evidence="3">
        <text>5-enolpyruvoyl-6-hydroxy-2-succinyl-cyclohex-3-ene-1-carboxylate = (1R,6R)-6-hydroxy-2-succinyl-cyclohexa-2,4-diene-1-carboxylate + pyruvate</text>
        <dbReference type="Rhea" id="RHEA:25597"/>
        <dbReference type="ChEBI" id="CHEBI:15361"/>
        <dbReference type="ChEBI" id="CHEBI:58689"/>
        <dbReference type="ChEBI" id="CHEBI:58818"/>
        <dbReference type="EC" id="4.2.99.20"/>
    </reaction>
</comment>
<dbReference type="PATRIC" id="fig|1131731.3.peg.4307"/>
<dbReference type="UniPathway" id="UPA01057">
    <property type="reaction ID" value="UER00900"/>
</dbReference>
<evidence type="ECO:0000313" key="5">
    <source>
        <dbReference type="EMBL" id="EKN62428.1"/>
    </source>
</evidence>
<dbReference type="UniPathway" id="UPA00079"/>
<dbReference type="NCBIfam" id="TIGR03695">
    <property type="entry name" value="menH_SHCHC"/>
    <property type="match status" value="1"/>
</dbReference>
<comment type="similarity">
    <text evidence="3">Belongs to the AB hydrolase superfamily. MenH family.</text>
</comment>
<comment type="pathway">
    <text evidence="3">Quinol/quinone metabolism; menaquinone biosynthesis.</text>
</comment>
<dbReference type="GO" id="GO:0070205">
    <property type="term" value="F:2-succinyl-6-hydroxy-2,4-cyclohexadiene-1-carboxylate synthase activity"/>
    <property type="evidence" value="ECO:0007669"/>
    <property type="project" value="UniProtKB-UniRule"/>
</dbReference>
<dbReference type="InterPro" id="IPR022485">
    <property type="entry name" value="SHCHC_synthase_MenH"/>
</dbReference>
<evidence type="ECO:0000256" key="1">
    <source>
        <dbReference type="ARBA" id="ARBA00022428"/>
    </source>
</evidence>
<dbReference type="PRINTS" id="PR00111">
    <property type="entry name" value="ABHYDROLASE"/>
</dbReference>
<keyword evidence="1 3" id="KW-0474">Menaquinone biosynthesis</keyword>
<comment type="subunit">
    <text evidence="3">Monomer.</text>
</comment>
<feature type="domain" description="AB hydrolase-1" evidence="4">
    <location>
        <begin position="20"/>
        <end position="255"/>
    </location>
</feature>
<evidence type="ECO:0000256" key="2">
    <source>
        <dbReference type="ARBA" id="ARBA00023239"/>
    </source>
</evidence>
<proteinExistence type="inferred from homology"/>
<dbReference type="Gene3D" id="3.40.50.1820">
    <property type="entry name" value="alpha/beta hydrolase"/>
    <property type="match status" value="1"/>
</dbReference>
<sequence length="275" mass="31808">MHIKVNGINYHVKTIGEGEPLLLLHGFTGTLQTWEPFINDWSRSFKLILIDIIGHGKTDHPEDVDRYSMDNVVHDLKEILHTLNIKKVHLLGYSMGGRVALSFSILYPEYVLSLILESSSPGLEPEEERLARIDKDNQLAERIERVGIHEFVDYWEKIPLFSTQEQRLSDVRKQSIRQERLENSTQGLANSLRGMGTGVQPSWWDRLAYFQKPVLLLVGEDDQKFCMIGEKMHKLFPNSKILIINDTGHAIHVEQPEIFGKIVFDYLKMDKREVF</sequence>
<dbReference type="HAMAP" id="MF_01660">
    <property type="entry name" value="MenH"/>
    <property type="match status" value="1"/>
</dbReference>
<reference evidence="5 6" key="1">
    <citation type="journal article" date="2012" name="Front. Microbiol.">
        <title>Redundancy and modularity in membrane-associated dissimilatory nitrate reduction in Bacillus.</title>
        <authorList>
            <person name="Heylen K."/>
            <person name="Keltjens J."/>
        </authorList>
    </citation>
    <scope>NUCLEOTIDE SEQUENCE [LARGE SCALE GENOMIC DNA]</scope>
    <source>
        <strain evidence="5 6">LMG 9581</strain>
    </source>
</reference>
<dbReference type="Proteomes" id="UP000006315">
    <property type="component" value="Unassembled WGS sequence"/>
</dbReference>
<name>K6D304_SCHAZ</name>
<keyword evidence="6" id="KW-1185">Reference proteome</keyword>
<dbReference type="GO" id="GO:0009234">
    <property type="term" value="P:menaquinone biosynthetic process"/>
    <property type="evidence" value="ECO:0007669"/>
    <property type="project" value="UniProtKB-UniRule"/>
</dbReference>
<comment type="caution">
    <text evidence="5">The sequence shown here is derived from an EMBL/GenBank/DDBJ whole genome shotgun (WGS) entry which is preliminary data.</text>
</comment>
<accession>K6D304</accession>
<evidence type="ECO:0000313" key="6">
    <source>
        <dbReference type="Proteomes" id="UP000006315"/>
    </source>
</evidence>
<dbReference type="AlphaFoldDB" id="K6D304"/>
<comment type="pathway">
    <text evidence="3">Quinol/quinone metabolism; 1,4-dihydroxy-2-naphthoate biosynthesis; 1,4-dihydroxy-2-naphthoate from chorismate: step 3/7.</text>
</comment>
<dbReference type="PANTHER" id="PTHR42916">
    <property type="entry name" value="2-SUCCINYL-5-ENOLPYRUVYL-6-HYDROXY-3-CYCLOHEXENE-1-CARBOXYLATE SYNTHASE"/>
    <property type="match status" value="1"/>
</dbReference>
<dbReference type="RefSeq" id="WP_003333465.1">
    <property type="nucleotide sequence ID" value="NZ_AJLR01000159.1"/>
</dbReference>